<dbReference type="SMART" id="SM00225">
    <property type="entry name" value="BTB"/>
    <property type="match status" value="1"/>
</dbReference>
<dbReference type="SUPFAM" id="SSF54695">
    <property type="entry name" value="POZ domain"/>
    <property type="match status" value="1"/>
</dbReference>
<name>A0AA40E403_9PEZI</name>
<accession>A0AA40E403</accession>
<comment type="caution">
    <text evidence="2">The sequence shown here is derived from an EMBL/GenBank/DDBJ whole genome shotgun (WGS) entry which is preliminary data.</text>
</comment>
<organism evidence="2 3">
    <name type="scientific">Lasiosphaeris hirsuta</name>
    <dbReference type="NCBI Taxonomy" id="260670"/>
    <lineage>
        <taxon>Eukaryota</taxon>
        <taxon>Fungi</taxon>
        <taxon>Dikarya</taxon>
        <taxon>Ascomycota</taxon>
        <taxon>Pezizomycotina</taxon>
        <taxon>Sordariomycetes</taxon>
        <taxon>Sordariomycetidae</taxon>
        <taxon>Sordariales</taxon>
        <taxon>Lasiosphaeriaceae</taxon>
        <taxon>Lasiosphaeris</taxon>
    </lineage>
</organism>
<dbReference type="Proteomes" id="UP001172102">
    <property type="component" value="Unassembled WGS sequence"/>
</dbReference>
<proteinExistence type="predicted"/>
<dbReference type="Pfam" id="PF00651">
    <property type="entry name" value="BTB"/>
    <property type="match status" value="1"/>
</dbReference>
<reference evidence="2" key="1">
    <citation type="submission" date="2023-06" db="EMBL/GenBank/DDBJ databases">
        <title>Genome-scale phylogeny and comparative genomics of the fungal order Sordariales.</title>
        <authorList>
            <consortium name="Lawrence Berkeley National Laboratory"/>
            <person name="Hensen N."/>
            <person name="Bonometti L."/>
            <person name="Westerberg I."/>
            <person name="Brannstrom I.O."/>
            <person name="Guillou S."/>
            <person name="Cros-Aarteil S."/>
            <person name="Calhoun S."/>
            <person name="Haridas S."/>
            <person name="Kuo A."/>
            <person name="Mondo S."/>
            <person name="Pangilinan J."/>
            <person name="Riley R."/>
            <person name="Labutti K."/>
            <person name="Andreopoulos B."/>
            <person name="Lipzen A."/>
            <person name="Chen C."/>
            <person name="Yanf M."/>
            <person name="Daum C."/>
            <person name="Ng V."/>
            <person name="Clum A."/>
            <person name="Steindorff A."/>
            <person name="Ohm R."/>
            <person name="Martin F."/>
            <person name="Silar P."/>
            <person name="Natvig D."/>
            <person name="Lalanne C."/>
            <person name="Gautier V."/>
            <person name="Ament-Velasquez S.L."/>
            <person name="Kruys A."/>
            <person name="Hutchinson M.I."/>
            <person name="Powell A.J."/>
            <person name="Barry K."/>
            <person name="Miller A.N."/>
            <person name="Grigoriev I.V."/>
            <person name="Debuchy R."/>
            <person name="Gladieux P."/>
            <person name="Thoren M.H."/>
            <person name="Johannesson H."/>
        </authorList>
    </citation>
    <scope>NUCLEOTIDE SEQUENCE</scope>
    <source>
        <strain evidence="2">SMH4607-1</strain>
    </source>
</reference>
<keyword evidence="3" id="KW-1185">Reference proteome</keyword>
<evidence type="ECO:0000259" key="1">
    <source>
        <dbReference type="PROSITE" id="PS50097"/>
    </source>
</evidence>
<sequence length="278" mass="31664">MDNRFLTEDEKLLDTGWFSDVTVKCGDRIWRLHKNILCTRSVWFEKALTGRFEESKTGHVDIQNFDPEAIGWLIRYIYTGICDIPALRPGSKTNFVTCYEVHTVADYFAMTSLAKIALDTLAADFDARLGPVQMQYEPVDWLDELFETVKLIYQDVPLTDTSALSSSSSSPIRHALVTFVHTARFYLLQNEAFTHFLDEAPPVFALDMFRAMRTTGDFLAHLPEPQCFLCRNKPTRSEKAYYTHLAPEKMKLHAACATCANKRDLLPCTSDWSGKGLP</sequence>
<dbReference type="Gene3D" id="3.30.710.10">
    <property type="entry name" value="Potassium Channel Kv1.1, Chain A"/>
    <property type="match status" value="1"/>
</dbReference>
<evidence type="ECO:0000313" key="3">
    <source>
        <dbReference type="Proteomes" id="UP001172102"/>
    </source>
</evidence>
<feature type="domain" description="BTB" evidence="1">
    <location>
        <begin position="19"/>
        <end position="86"/>
    </location>
</feature>
<evidence type="ECO:0000313" key="2">
    <source>
        <dbReference type="EMBL" id="KAK0724207.1"/>
    </source>
</evidence>
<gene>
    <name evidence="2" type="ORF">B0H67DRAFT_597960</name>
</gene>
<dbReference type="AlphaFoldDB" id="A0AA40E403"/>
<dbReference type="PROSITE" id="PS50097">
    <property type="entry name" value="BTB"/>
    <property type="match status" value="1"/>
</dbReference>
<dbReference type="PANTHER" id="PTHR47843">
    <property type="entry name" value="BTB DOMAIN-CONTAINING PROTEIN-RELATED"/>
    <property type="match status" value="1"/>
</dbReference>
<dbReference type="EMBL" id="JAUKUA010000002">
    <property type="protein sequence ID" value="KAK0724207.1"/>
    <property type="molecule type" value="Genomic_DNA"/>
</dbReference>
<dbReference type="InterPro" id="IPR011333">
    <property type="entry name" value="SKP1/BTB/POZ_sf"/>
</dbReference>
<dbReference type="PANTHER" id="PTHR47843:SF5">
    <property type="entry name" value="BTB_POZ DOMAIN PROTEIN"/>
    <property type="match status" value="1"/>
</dbReference>
<dbReference type="CDD" id="cd18186">
    <property type="entry name" value="BTB_POZ_ZBTB_KLHL-like"/>
    <property type="match status" value="1"/>
</dbReference>
<protein>
    <submittedName>
        <fullName evidence="2">BTB/POZ protein</fullName>
    </submittedName>
</protein>
<dbReference type="InterPro" id="IPR000210">
    <property type="entry name" value="BTB/POZ_dom"/>
</dbReference>